<name>A0A938B2U7_UNCTE</name>
<comment type="caution">
    <text evidence="1">The sequence shown here is derived from an EMBL/GenBank/DDBJ whole genome shotgun (WGS) entry which is preliminary data.</text>
</comment>
<gene>
    <name evidence="1" type="ORF">FJZ47_11345</name>
</gene>
<proteinExistence type="predicted"/>
<sequence>MSLQLTNAALAGERWSTSGTAGTLRSRVLYLRIGLGGALRVQDTTSAAALAVLQPTVTDEVQTNSGRCVRASYTSQNAQAALMELRRLSGLTWTQLACLFDSTRRSLHFWASGKPLSQAHATQLHRLLALLRRLDRGSAHANRTLLLSVQPDGSIPFELLVKGQYEEVLAQLGPGTSPIRPYPTPLAITAQIARAPYAPEDLAGALQERVHKEEGKTRVPRLARKRV</sequence>
<evidence type="ECO:0000313" key="2">
    <source>
        <dbReference type="Proteomes" id="UP000712673"/>
    </source>
</evidence>
<reference evidence="1" key="1">
    <citation type="submission" date="2019-03" db="EMBL/GenBank/DDBJ databases">
        <title>Lake Tanganyika Metagenome-Assembled Genomes (MAGs).</title>
        <authorList>
            <person name="Tran P."/>
        </authorList>
    </citation>
    <scope>NUCLEOTIDE SEQUENCE</scope>
    <source>
        <strain evidence="1">K_DeepCast_65m_m2_066</strain>
    </source>
</reference>
<organism evidence="1 2">
    <name type="scientific">Tectimicrobiota bacterium</name>
    <dbReference type="NCBI Taxonomy" id="2528274"/>
    <lineage>
        <taxon>Bacteria</taxon>
        <taxon>Pseudomonadati</taxon>
        <taxon>Nitrospinota/Tectimicrobiota group</taxon>
        <taxon>Candidatus Tectimicrobiota</taxon>
    </lineage>
</organism>
<dbReference type="Proteomes" id="UP000712673">
    <property type="component" value="Unassembled WGS sequence"/>
</dbReference>
<protein>
    <submittedName>
        <fullName evidence="1">XRE family transcriptional regulator</fullName>
    </submittedName>
</protein>
<evidence type="ECO:0000313" key="1">
    <source>
        <dbReference type="EMBL" id="MBM3224384.1"/>
    </source>
</evidence>
<accession>A0A938B2U7</accession>
<dbReference type="EMBL" id="VGLS01000312">
    <property type="protein sequence ID" value="MBM3224384.1"/>
    <property type="molecule type" value="Genomic_DNA"/>
</dbReference>
<dbReference type="AlphaFoldDB" id="A0A938B2U7"/>